<accession>A0A3B0UGP9</accession>
<gene>
    <name evidence="1" type="ORF">MNBD_BACTEROID06-747</name>
</gene>
<dbReference type="EMBL" id="UOES01000255">
    <property type="protein sequence ID" value="VAW27523.1"/>
    <property type="molecule type" value="Genomic_DNA"/>
</dbReference>
<protein>
    <submittedName>
        <fullName evidence="1">Transposase and inactivated derivatives</fullName>
    </submittedName>
</protein>
<dbReference type="Pfam" id="PF13384">
    <property type="entry name" value="HTH_23"/>
    <property type="match status" value="1"/>
</dbReference>
<dbReference type="InterPro" id="IPR051354">
    <property type="entry name" value="Transposase_27_IS1"/>
</dbReference>
<dbReference type="SUPFAM" id="SSF46689">
    <property type="entry name" value="Homeodomain-like"/>
    <property type="match status" value="1"/>
</dbReference>
<name>A0A3B0UGP9_9ZZZZ</name>
<organism evidence="1">
    <name type="scientific">hydrothermal vent metagenome</name>
    <dbReference type="NCBI Taxonomy" id="652676"/>
    <lineage>
        <taxon>unclassified sequences</taxon>
        <taxon>metagenomes</taxon>
        <taxon>ecological metagenomes</taxon>
    </lineage>
</organism>
<evidence type="ECO:0000313" key="1">
    <source>
        <dbReference type="EMBL" id="VAW27523.1"/>
    </source>
</evidence>
<dbReference type="AlphaFoldDB" id="A0A3B0UGP9"/>
<proteinExistence type="predicted"/>
<feature type="non-terminal residue" evidence="1">
    <location>
        <position position="1"/>
    </location>
</feature>
<reference evidence="1" key="1">
    <citation type="submission" date="2018-06" db="EMBL/GenBank/DDBJ databases">
        <authorList>
            <person name="Zhirakovskaya E."/>
        </authorList>
    </citation>
    <scope>NUCLEOTIDE SEQUENCE</scope>
</reference>
<dbReference type="PANTHER" id="PTHR33293">
    <property type="entry name" value="INSERTION ELEMENT IS1 1 PROTEIN INSB-RELATED"/>
    <property type="match status" value="1"/>
</dbReference>
<dbReference type="InterPro" id="IPR009057">
    <property type="entry name" value="Homeodomain-like_sf"/>
</dbReference>
<sequence>PKNTKRQALELYLEGLGFRSIGRFLGVSHVSVYQWIKAFGENVKEIRSDDKIEIIEMDEMHTYIGNKKTTVGFGLLLIEMGKDLSTAYLAIEEQKQAKIYGS</sequence>
<dbReference type="PANTHER" id="PTHR33293:SF2">
    <property type="entry name" value="TRANSPOSASE"/>
    <property type="match status" value="1"/>
</dbReference>